<comment type="caution">
    <text evidence="2">The sequence shown here is derived from an EMBL/GenBank/DDBJ whole genome shotgun (WGS) entry which is preliminary data.</text>
</comment>
<feature type="chain" id="PRO_5022725067" description="Secreted protein" evidence="1">
    <location>
        <begin position="28"/>
        <end position="88"/>
    </location>
</feature>
<keyword evidence="3" id="KW-1185">Reference proteome</keyword>
<evidence type="ECO:0000256" key="1">
    <source>
        <dbReference type="SAM" id="SignalP"/>
    </source>
</evidence>
<protein>
    <recommendedName>
        <fullName evidence="4">Secreted protein</fullName>
    </recommendedName>
</protein>
<sequence>MRHGTEGINLTATLFLLLYLNFHPRLTSHAAASATPHRFPPVVESKSSLMPCSALPSSPLLQTIQEYYIVKANTAATHGRGGIRREVI</sequence>
<feature type="signal peptide" evidence="1">
    <location>
        <begin position="1"/>
        <end position="27"/>
    </location>
</feature>
<dbReference type="AlphaFoldDB" id="A0A5B7FPV6"/>
<dbReference type="EMBL" id="VSRR010007463">
    <property type="protein sequence ID" value="MPC46948.1"/>
    <property type="molecule type" value="Genomic_DNA"/>
</dbReference>
<accession>A0A5B7FPV6</accession>
<evidence type="ECO:0000313" key="3">
    <source>
        <dbReference type="Proteomes" id="UP000324222"/>
    </source>
</evidence>
<organism evidence="2 3">
    <name type="scientific">Portunus trituberculatus</name>
    <name type="common">Swimming crab</name>
    <name type="synonym">Neptunus trituberculatus</name>
    <dbReference type="NCBI Taxonomy" id="210409"/>
    <lineage>
        <taxon>Eukaryota</taxon>
        <taxon>Metazoa</taxon>
        <taxon>Ecdysozoa</taxon>
        <taxon>Arthropoda</taxon>
        <taxon>Crustacea</taxon>
        <taxon>Multicrustacea</taxon>
        <taxon>Malacostraca</taxon>
        <taxon>Eumalacostraca</taxon>
        <taxon>Eucarida</taxon>
        <taxon>Decapoda</taxon>
        <taxon>Pleocyemata</taxon>
        <taxon>Brachyura</taxon>
        <taxon>Eubrachyura</taxon>
        <taxon>Portunoidea</taxon>
        <taxon>Portunidae</taxon>
        <taxon>Portuninae</taxon>
        <taxon>Portunus</taxon>
    </lineage>
</organism>
<evidence type="ECO:0008006" key="4">
    <source>
        <dbReference type="Google" id="ProtNLM"/>
    </source>
</evidence>
<evidence type="ECO:0000313" key="2">
    <source>
        <dbReference type="EMBL" id="MPC46948.1"/>
    </source>
</evidence>
<name>A0A5B7FPV6_PORTR</name>
<keyword evidence="1" id="KW-0732">Signal</keyword>
<reference evidence="2 3" key="1">
    <citation type="submission" date="2019-05" db="EMBL/GenBank/DDBJ databases">
        <title>Another draft genome of Portunus trituberculatus and its Hox gene families provides insights of decapod evolution.</title>
        <authorList>
            <person name="Jeong J.-H."/>
            <person name="Song I."/>
            <person name="Kim S."/>
            <person name="Choi T."/>
            <person name="Kim D."/>
            <person name="Ryu S."/>
            <person name="Kim W."/>
        </authorList>
    </citation>
    <scope>NUCLEOTIDE SEQUENCE [LARGE SCALE GENOMIC DNA]</scope>
    <source>
        <tissue evidence="2">Muscle</tissue>
    </source>
</reference>
<dbReference type="Proteomes" id="UP000324222">
    <property type="component" value="Unassembled WGS sequence"/>
</dbReference>
<gene>
    <name evidence="2" type="ORF">E2C01_040680</name>
</gene>
<proteinExistence type="predicted"/>